<reference evidence="1" key="1">
    <citation type="thesis" date="2020" institute="ProQuest LLC" country="789 East Eisenhower Parkway, Ann Arbor, MI, USA">
        <title>Comparative Genomics and Chromosome Evolution.</title>
        <authorList>
            <person name="Mudd A.B."/>
        </authorList>
    </citation>
    <scope>NUCLEOTIDE SEQUENCE</scope>
    <source>
        <strain evidence="1">HN-11 Male</strain>
        <tissue evidence="1">Kidney and liver</tissue>
    </source>
</reference>
<protein>
    <submittedName>
        <fullName evidence="1">Uncharacterized protein</fullName>
    </submittedName>
</protein>
<gene>
    <name evidence="1" type="ORF">GDO78_018525</name>
</gene>
<dbReference type="AlphaFoldDB" id="A0A8J6EJX5"/>
<evidence type="ECO:0000313" key="1">
    <source>
        <dbReference type="EMBL" id="KAG9470234.1"/>
    </source>
</evidence>
<keyword evidence="2" id="KW-1185">Reference proteome</keyword>
<name>A0A8J6EJX5_ELECQ</name>
<comment type="caution">
    <text evidence="1">The sequence shown here is derived from an EMBL/GenBank/DDBJ whole genome shotgun (WGS) entry which is preliminary data.</text>
</comment>
<proteinExistence type="predicted"/>
<accession>A0A8J6EJX5</accession>
<dbReference type="Proteomes" id="UP000770717">
    <property type="component" value="Unassembled WGS sequence"/>
</dbReference>
<dbReference type="EMBL" id="WNTK01000331">
    <property type="protein sequence ID" value="KAG9470234.1"/>
    <property type="molecule type" value="Genomic_DNA"/>
</dbReference>
<organism evidence="1 2">
    <name type="scientific">Eleutherodactylus coqui</name>
    <name type="common">Puerto Rican coqui</name>
    <dbReference type="NCBI Taxonomy" id="57060"/>
    <lineage>
        <taxon>Eukaryota</taxon>
        <taxon>Metazoa</taxon>
        <taxon>Chordata</taxon>
        <taxon>Craniata</taxon>
        <taxon>Vertebrata</taxon>
        <taxon>Euteleostomi</taxon>
        <taxon>Amphibia</taxon>
        <taxon>Batrachia</taxon>
        <taxon>Anura</taxon>
        <taxon>Neobatrachia</taxon>
        <taxon>Hyloidea</taxon>
        <taxon>Eleutherodactylidae</taxon>
        <taxon>Eleutherodactylinae</taxon>
        <taxon>Eleutherodactylus</taxon>
        <taxon>Eleutherodactylus</taxon>
    </lineage>
</organism>
<sequence length="79" mass="8646">MASISGCSANTVYKSMVELVKLGVAFFFFAPCLWHGRVGKIFMCSNSVGYFCTLPIKANGGKGVIKKYKGKEEGEKKKE</sequence>
<evidence type="ECO:0000313" key="2">
    <source>
        <dbReference type="Proteomes" id="UP000770717"/>
    </source>
</evidence>